<protein>
    <submittedName>
        <fullName evidence="3">Uncharacterized protein</fullName>
    </submittedName>
</protein>
<evidence type="ECO:0000256" key="1">
    <source>
        <dbReference type="SAM" id="MobiDB-lite"/>
    </source>
</evidence>
<dbReference type="InParanoid" id="J4HUG0"/>
<dbReference type="GeneID" id="24095038"/>
<sequence length="619" mass="68950">MLRSRTPKQPSGWARDSRNNSVVDGSGHGVSPLMKTRKEEVSRKKLFRVTLLRSQALVRLVLLLVILATISVLWLLYLVSGFKFAVRSGSSGSHKNNLPPRKPSNQTVQTKKRAMQMGTPTIQIPMVTRSIMQKLHDLHVPDGFDEVSHTGYRSTRRWPPIVTVLPEVQTSAKSKIKLREPVQTTEEIDSQFCAGGNCRLLLPLLVTERDPKTQAHLVQLLTLAKTMNRTLVLPNVGRGRAGACLRWDYTTYFDLTSTMRLGIERVMMMDNFRTWIDMRPLEPTGQIVFIDENTDTDRMEGQTTDSAKEPLRIETISASVAQEKLKGMKCLATKFHRLKLDSSLSIRMHPTLNINPSLVLADTLAHWNVGDTPELTKEGSVGMDESTLVDKDGNGKNYSAANVLLLYWNLHQQGSKNHVHLDYSTKLRALASELTVSLTPYLAVRWHMKKAPSHMLLTCADALIDALDTILHDEILAYGIQAVWLWSDYPVASNTTSKTLEAETTKGLLAEHAAAIEVVRDAFLPGGELAQWKLTGLMEALGGRSAINERVLIDDDEETVLEDLGVRSILETMVAQRSAVLVASTRECGHMSAATQKIVEGRANERPEDLPRNTVNLFG</sequence>
<dbReference type="AlphaFoldDB" id="J4HUG0"/>
<keyword evidence="2" id="KW-1133">Transmembrane helix</keyword>
<organism evidence="3 4">
    <name type="scientific">Fibroporia radiculosa</name>
    <dbReference type="NCBI Taxonomy" id="599839"/>
    <lineage>
        <taxon>Eukaryota</taxon>
        <taxon>Fungi</taxon>
        <taxon>Dikarya</taxon>
        <taxon>Basidiomycota</taxon>
        <taxon>Agaricomycotina</taxon>
        <taxon>Agaricomycetes</taxon>
        <taxon>Polyporales</taxon>
        <taxon>Fibroporiaceae</taxon>
        <taxon>Fibroporia</taxon>
    </lineage>
</organism>
<reference evidence="3 4" key="1">
    <citation type="journal article" date="2012" name="Appl. Environ. Microbiol.">
        <title>Short-read sequencing for genomic analysis of the brown rot fungus Fibroporia radiculosa.</title>
        <authorList>
            <person name="Tang J.D."/>
            <person name="Perkins A.D."/>
            <person name="Sonstegard T.S."/>
            <person name="Schroeder S.G."/>
            <person name="Burgess S.C."/>
            <person name="Diehl S.V."/>
        </authorList>
    </citation>
    <scope>NUCLEOTIDE SEQUENCE [LARGE SCALE GENOMIC DNA]</scope>
    <source>
        <strain evidence="3 4">TFFH 294</strain>
    </source>
</reference>
<proteinExistence type="predicted"/>
<gene>
    <name evidence="3" type="ORF">FIBRA_02154</name>
</gene>
<dbReference type="RefSeq" id="XP_012179410.1">
    <property type="nucleotide sequence ID" value="XM_012324020.1"/>
</dbReference>
<feature type="transmembrane region" description="Helical" evidence="2">
    <location>
        <begin position="56"/>
        <end position="77"/>
    </location>
</feature>
<dbReference type="Proteomes" id="UP000006352">
    <property type="component" value="Unassembled WGS sequence"/>
</dbReference>
<keyword evidence="2" id="KW-0472">Membrane</keyword>
<keyword evidence="2" id="KW-0812">Transmembrane</keyword>
<feature type="region of interest" description="Disordered" evidence="1">
    <location>
        <begin position="1"/>
        <end position="36"/>
    </location>
</feature>
<keyword evidence="4" id="KW-1185">Reference proteome</keyword>
<dbReference type="EMBL" id="HE796966">
    <property type="protein sequence ID" value="CCM00127.1"/>
    <property type="molecule type" value="Genomic_DNA"/>
</dbReference>
<dbReference type="HOGENOM" id="CLU_024338_0_0_1"/>
<name>J4HUG0_9APHY</name>
<feature type="region of interest" description="Disordered" evidence="1">
    <location>
        <begin position="89"/>
        <end position="113"/>
    </location>
</feature>
<accession>J4HUG0</accession>
<evidence type="ECO:0000313" key="4">
    <source>
        <dbReference type="Proteomes" id="UP000006352"/>
    </source>
</evidence>
<evidence type="ECO:0000313" key="3">
    <source>
        <dbReference type="EMBL" id="CCM00127.1"/>
    </source>
</evidence>
<evidence type="ECO:0000256" key="2">
    <source>
        <dbReference type="SAM" id="Phobius"/>
    </source>
</evidence>
<dbReference type="OrthoDB" id="2020419at2759"/>